<dbReference type="InterPro" id="IPR002611">
    <property type="entry name" value="IstB_ATP-bd"/>
</dbReference>
<dbReference type="Pfam" id="PF01695">
    <property type="entry name" value="IstB_IS21"/>
    <property type="match status" value="1"/>
</dbReference>
<dbReference type="EMBL" id="RBIE01000002">
    <property type="protein sequence ID" value="RKQ61795.1"/>
    <property type="molecule type" value="Genomic_DNA"/>
</dbReference>
<dbReference type="OrthoDB" id="9776217at2"/>
<protein>
    <submittedName>
        <fullName evidence="2">DNA replication protein DnaC</fullName>
    </submittedName>
</protein>
<accession>A0A420W6T8</accession>
<evidence type="ECO:0000313" key="2">
    <source>
        <dbReference type="EMBL" id="RKQ61795.1"/>
    </source>
</evidence>
<gene>
    <name evidence="2" type="ORF">C7457_1242</name>
</gene>
<dbReference type="PANTHER" id="PTHR30050:SF4">
    <property type="entry name" value="ATP-BINDING PROTEIN RV3427C IN INSERTION SEQUENCE-RELATED"/>
    <property type="match status" value="1"/>
</dbReference>
<name>A0A420W6T8_9BACT</name>
<proteinExistence type="predicted"/>
<dbReference type="InterPro" id="IPR027417">
    <property type="entry name" value="P-loop_NTPase"/>
</dbReference>
<dbReference type="GO" id="GO:0006260">
    <property type="term" value="P:DNA replication"/>
    <property type="evidence" value="ECO:0007669"/>
    <property type="project" value="TreeGrafter"/>
</dbReference>
<feature type="domain" description="AAA+ ATPase" evidence="1">
    <location>
        <begin position="78"/>
        <end position="208"/>
    </location>
</feature>
<sequence>MECQICGGSGWIIEEINGRRFAKRCRCQFESFSRTYLSSSGIPARYKSCKFKNYSPQTPYQLRALKFCREFFFLYPFVERGILLYGPPGTGKTHLAAATLRNIIEYKGLKGTFCDFRNLLIELKNSFSSSESTGEILDSVRKAPLLVLDDVGAERNTEWAKEILGEIINYRYTQNLPTIITTNLRFDLYTDDSFSAKFDTRTESRLYDMCKILKVEGDDRRKKNYL</sequence>
<dbReference type="PANTHER" id="PTHR30050">
    <property type="entry name" value="CHROMOSOMAL REPLICATION INITIATOR PROTEIN DNAA"/>
    <property type="match status" value="1"/>
</dbReference>
<keyword evidence="3" id="KW-1185">Reference proteome</keyword>
<organism evidence="2 3">
    <name type="scientific">Thermovibrio guaymasensis</name>
    <dbReference type="NCBI Taxonomy" id="240167"/>
    <lineage>
        <taxon>Bacteria</taxon>
        <taxon>Pseudomonadati</taxon>
        <taxon>Aquificota</taxon>
        <taxon>Aquificia</taxon>
        <taxon>Desulfurobacteriales</taxon>
        <taxon>Desulfurobacteriaceae</taxon>
        <taxon>Thermovibrio</taxon>
    </lineage>
</organism>
<dbReference type="SMART" id="SM00382">
    <property type="entry name" value="AAA"/>
    <property type="match status" value="1"/>
</dbReference>
<dbReference type="CDD" id="cd00009">
    <property type="entry name" value="AAA"/>
    <property type="match status" value="1"/>
</dbReference>
<dbReference type="GO" id="GO:0005524">
    <property type="term" value="F:ATP binding"/>
    <property type="evidence" value="ECO:0007669"/>
    <property type="project" value="InterPro"/>
</dbReference>
<dbReference type="InterPro" id="IPR003593">
    <property type="entry name" value="AAA+_ATPase"/>
</dbReference>
<comment type="caution">
    <text evidence="2">The sequence shown here is derived from an EMBL/GenBank/DDBJ whole genome shotgun (WGS) entry which is preliminary data.</text>
</comment>
<evidence type="ECO:0000259" key="1">
    <source>
        <dbReference type="SMART" id="SM00382"/>
    </source>
</evidence>
<dbReference type="Gene3D" id="3.40.50.300">
    <property type="entry name" value="P-loop containing nucleotide triphosphate hydrolases"/>
    <property type="match status" value="1"/>
</dbReference>
<dbReference type="AlphaFoldDB" id="A0A420W6T8"/>
<dbReference type="SUPFAM" id="SSF52540">
    <property type="entry name" value="P-loop containing nucleoside triphosphate hydrolases"/>
    <property type="match status" value="1"/>
</dbReference>
<evidence type="ECO:0000313" key="3">
    <source>
        <dbReference type="Proteomes" id="UP000280881"/>
    </source>
</evidence>
<dbReference type="Proteomes" id="UP000280881">
    <property type="component" value="Unassembled WGS sequence"/>
</dbReference>
<reference evidence="2 3" key="1">
    <citation type="submission" date="2018-10" db="EMBL/GenBank/DDBJ databases">
        <title>Genomic Encyclopedia of Type Strains, Phase IV (KMG-IV): sequencing the most valuable type-strain genomes for metagenomic binning, comparative biology and taxonomic classification.</title>
        <authorList>
            <person name="Goeker M."/>
        </authorList>
    </citation>
    <scope>NUCLEOTIDE SEQUENCE [LARGE SCALE GENOMIC DNA]</scope>
    <source>
        <strain evidence="2 3">DSM 15521</strain>
    </source>
</reference>